<feature type="transmembrane region" description="Helical" evidence="12">
    <location>
        <begin position="410"/>
        <end position="431"/>
    </location>
</feature>
<dbReference type="Pfam" id="PF03793">
    <property type="entry name" value="PASTA"/>
    <property type="match status" value="1"/>
</dbReference>
<evidence type="ECO:0000259" key="13">
    <source>
        <dbReference type="PROSITE" id="PS50011"/>
    </source>
</evidence>
<evidence type="ECO:0000256" key="7">
    <source>
        <dbReference type="ARBA" id="ARBA00022840"/>
    </source>
</evidence>
<dbReference type="Gene3D" id="1.10.510.10">
    <property type="entry name" value="Transferase(Phosphotransferase) domain 1"/>
    <property type="match status" value="1"/>
</dbReference>
<dbReference type="Gene3D" id="3.30.200.20">
    <property type="entry name" value="Phosphorylase Kinase, domain 1"/>
    <property type="match status" value="1"/>
</dbReference>
<keyword evidence="12" id="KW-0812">Transmembrane</keyword>
<keyword evidence="6 16" id="KW-0418">Kinase</keyword>
<feature type="region of interest" description="Disordered" evidence="11">
    <location>
        <begin position="433"/>
        <end position="481"/>
    </location>
</feature>
<keyword evidence="5 10" id="KW-0547">Nucleotide-binding</keyword>
<evidence type="ECO:0000256" key="5">
    <source>
        <dbReference type="ARBA" id="ARBA00022741"/>
    </source>
</evidence>
<evidence type="ECO:0000256" key="2">
    <source>
        <dbReference type="ARBA" id="ARBA00022527"/>
    </source>
</evidence>
<dbReference type="FunFam" id="1.10.510.10:FF:000021">
    <property type="entry name" value="Serine/threonine protein kinase"/>
    <property type="match status" value="1"/>
</dbReference>
<comment type="catalytic activity">
    <reaction evidence="9">
        <text>L-seryl-[protein] + ATP = O-phospho-L-seryl-[protein] + ADP + H(+)</text>
        <dbReference type="Rhea" id="RHEA:17989"/>
        <dbReference type="Rhea" id="RHEA-COMP:9863"/>
        <dbReference type="Rhea" id="RHEA-COMP:11604"/>
        <dbReference type="ChEBI" id="CHEBI:15378"/>
        <dbReference type="ChEBI" id="CHEBI:29999"/>
        <dbReference type="ChEBI" id="CHEBI:30616"/>
        <dbReference type="ChEBI" id="CHEBI:83421"/>
        <dbReference type="ChEBI" id="CHEBI:456216"/>
        <dbReference type="EC" id="2.7.11.1"/>
    </reaction>
</comment>
<dbReference type="PROSITE" id="PS50011">
    <property type="entry name" value="PROTEIN_KINASE_DOM"/>
    <property type="match status" value="1"/>
</dbReference>
<dbReference type="PANTHER" id="PTHR43289">
    <property type="entry name" value="MITOGEN-ACTIVATED PROTEIN KINASE KINASE KINASE 20-RELATED"/>
    <property type="match status" value="1"/>
</dbReference>
<protein>
    <recommendedName>
        <fullName evidence="1">non-specific serine/threonine protein kinase</fullName>
        <ecNumber evidence="1">2.7.11.1</ecNumber>
    </recommendedName>
</protein>
<comment type="catalytic activity">
    <reaction evidence="8">
        <text>L-threonyl-[protein] + ATP = O-phospho-L-threonyl-[protein] + ADP + H(+)</text>
        <dbReference type="Rhea" id="RHEA:46608"/>
        <dbReference type="Rhea" id="RHEA-COMP:11060"/>
        <dbReference type="Rhea" id="RHEA-COMP:11605"/>
        <dbReference type="ChEBI" id="CHEBI:15378"/>
        <dbReference type="ChEBI" id="CHEBI:30013"/>
        <dbReference type="ChEBI" id="CHEBI:30616"/>
        <dbReference type="ChEBI" id="CHEBI:61977"/>
        <dbReference type="ChEBI" id="CHEBI:456216"/>
        <dbReference type="EC" id="2.7.11.1"/>
    </reaction>
</comment>
<evidence type="ECO:0000256" key="8">
    <source>
        <dbReference type="ARBA" id="ARBA00047899"/>
    </source>
</evidence>
<name>A0AA90KGT1_9ACTN</name>
<dbReference type="GO" id="GO:0004674">
    <property type="term" value="F:protein serine/threonine kinase activity"/>
    <property type="evidence" value="ECO:0007669"/>
    <property type="project" value="UniProtKB-KW"/>
</dbReference>
<dbReference type="EMBL" id="JAAGKO020000022">
    <property type="protein sequence ID" value="MDI5964279.1"/>
    <property type="molecule type" value="Genomic_DNA"/>
</dbReference>
<dbReference type="FunFam" id="3.30.200.20:FF:000035">
    <property type="entry name" value="Serine/threonine protein kinase Stk1"/>
    <property type="match status" value="1"/>
</dbReference>
<dbReference type="PROSITE" id="PS00107">
    <property type="entry name" value="PROTEIN_KINASE_ATP"/>
    <property type="match status" value="1"/>
</dbReference>
<evidence type="ECO:0000313" key="15">
    <source>
        <dbReference type="EMBL" id="MDI5964279.1"/>
    </source>
</evidence>
<dbReference type="GO" id="GO:0005524">
    <property type="term" value="F:ATP binding"/>
    <property type="evidence" value="ECO:0007669"/>
    <property type="project" value="UniProtKB-UniRule"/>
</dbReference>
<dbReference type="AlphaFoldDB" id="A0AA90KGT1"/>
<keyword evidence="4" id="KW-0677">Repeat</keyword>
<keyword evidence="12" id="KW-1133">Transmembrane helix</keyword>
<keyword evidence="2" id="KW-0723">Serine/threonine-protein kinase</keyword>
<feature type="compositionally biased region" description="Polar residues" evidence="11">
    <location>
        <begin position="433"/>
        <end position="450"/>
    </location>
</feature>
<reference evidence="16 17" key="1">
    <citation type="submission" date="2023-05" db="EMBL/GenBank/DDBJ databases">
        <title>Streptantibioticus silvisoli sp. nov., acidotolerant actinomycetes 1 from pine litter.</title>
        <authorList>
            <person name="Swiecimska M."/>
            <person name="Golinska P."/>
            <person name="Sangal V."/>
            <person name="Wachnowicz B."/>
            <person name="Goodfellow M."/>
        </authorList>
    </citation>
    <scope>NUCLEOTIDE SEQUENCE</scope>
    <source>
        <strain evidence="16">SL13</strain>
        <strain evidence="15 17">SL54</strain>
    </source>
</reference>
<evidence type="ECO:0000256" key="9">
    <source>
        <dbReference type="ARBA" id="ARBA00048679"/>
    </source>
</evidence>
<proteinExistence type="predicted"/>
<dbReference type="PANTHER" id="PTHR43289:SF6">
    <property type="entry name" value="SERINE_THREONINE-PROTEIN KINASE NEKL-3"/>
    <property type="match status" value="1"/>
</dbReference>
<feature type="compositionally biased region" description="Pro residues" evidence="11">
    <location>
        <begin position="330"/>
        <end position="347"/>
    </location>
</feature>
<feature type="domain" description="PASTA" evidence="14">
    <location>
        <begin position="481"/>
        <end position="548"/>
    </location>
</feature>
<feature type="region of interest" description="Disordered" evidence="11">
    <location>
        <begin position="302"/>
        <end position="403"/>
    </location>
</feature>
<sequence>MSGDARGDFSGSTVGGGRYQLRRMLGEGGMASVHLGHDTVLDRPVAVKTLHSELGREASFRERFRREAQAVAKLNHTNIVSVYDSGEDEIDGRSVPYIVMELVDGDPLRDALDRDVAAQGAMPTDRALKITADVLAALTASHEMGLVHRDIKPGNVMLTRRGVVKVMDFGIARALQSGVTSMTQTGMVVGTPQYLSPEQALGRGVDARSDLYSVGCMLFELLTGRLPFEGDSPLAVAYQHVQEEPPVPSSINRSLPPAVDALVARALRKNPAERFPTAEAMQDECVRVAGSAHAATPLVIGEGPKAHHGYQHTNPDSFAVFPNATVDGPRTPPPYPSQPSQTPPPQQQPLAQQMSYGPPTPNPMPQQYAPMNYQTPAPPVQQRPMGPGPSPAYTQKPPTPPSGGGNWKPLVIFGIIAVIAAVVLLLVIGALTNKNNGSTDPDPTTNTYGASTAPAPSVTMGDPSKTINASECTDANEGMGGGSTVTMPDLDFTYIDSVKACLDRAGWKYREVPTDEHLFGKGTVMDSNPSPYDSFNPKTTKIVLYVSTGKLD</sequence>
<evidence type="ECO:0000256" key="10">
    <source>
        <dbReference type="PROSITE-ProRule" id="PRU10141"/>
    </source>
</evidence>
<dbReference type="InterPro" id="IPR000719">
    <property type="entry name" value="Prot_kinase_dom"/>
</dbReference>
<keyword evidence="17" id="KW-1185">Reference proteome</keyword>
<evidence type="ECO:0000256" key="1">
    <source>
        <dbReference type="ARBA" id="ARBA00012513"/>
    </source>
</evidence>
<keyword evidence="3" id="KW-0808">Transferase</keyword>
<dbReference type="EC" id="2.7.11.1" evidence="1"/>
<feature type="compositionally biased region" description="Pro residues" evidence="11">
    <location>
        <begin position="376"/>
        <end position="390"/>
    </location>
</feature>
<keyword evidence="7 10" id="KW-0067">ATP-binding</keyword>
<dbReference type="PROSITE" id="PS51178">
    <property type="entry name" value="PASTA"/>
    <property type="match status" value="1"/>
</dbReference>
<gene>
    <name evidence="15" type="ORF">POF43_016375</name>
    <name evidence="16" type="ORF">POF50_014925</name>
</gene>
<dbReference type="GO" id="GO:0045717">
    <property type="term" value="P:negative regulation of fatty acid biosynthetic process"/>
    <property type="evidence" value="ECO:0007669"/>
    <property type="project" value="UniProtKB-ARBA"/>
</dbReference>
<comment type="caution">
    <text evidence="16">The sequence shown here is derived from an EMBL/GenBank/DDBJ whole genome shotgun (WGS) entry which is preliminary data.</text>
</comment>
<dbReference type="InterPro" id="IPR011009">
    <property type="entry name" value="Kinase-like_dom_sf"/>
</dbReference>
<dbReference type="Pfam" id="PF00069">
    <property type="entry name" value="Pkinase"/>
    <property type="match status" value="1"/>
</dbReference>
<keyword evidence="12" id="KW-0472">Membrane</keyword>
<feature type="binding site" evidence="10">
    <location>
        <position position="48"/>
    </location>
    <ligand>
        <name>ATP</name>
        <dbReference type="ChEBI" id="CHEBI:30616"/>
    </ligand>
</feature>
<dbReference type="InterPro" id="IPR017441">
    <property type="entry name" value="Protein_kinase_ATP_BS"/>
</dbReference>
<evidence type="ECO:0000256" key="6">
    <source>
        <dbReference type="ARBA" id="ARBA00022777"/>
    </source>
</evidence>
<evidence type="ECO:0000256" key="12">
    <source>
        <dbReference type="SAM" id="Phobius"/>
    </source>
</evidence>
<dbReference type="CDD" id="cd06577">
    <property type="entry name" value="PASTA_pknB"/>
    <property type="match status" value="1"/>
</dbReference>
<accession>A0AA90KGT1</accession>
<dbReference type="SMART" id="SM00220">
    <property type="entry name" value="S_TKc"/>
    <property type="match status" value="1"/>
</dbReference>
<evidence type="ECO:0000313" key="16">
    <source>
        <dbReference type="EMBL" id="MDI5970619.1"/>
    </source>
</evidence>
<evidence type="ECO:0000313" key="17">
    <source>
        <dbReference type="Proteomes" id="UP001156398"/>
    </source>
</evidence>
<dbReference type="SMART" id="SM00740">
    <property type="entry name" value="PASTA"/>
    <property type="match status" value="1"/>
</dbReference>
<organism evidence="16">
    <name type="scientific">Streptantibioticus silvisoli</name>
    <dbReference type="NCBI Taxonomy" id="2705255"/>
    <lineage>
        <taxon>Bacteria</taxon>
        <taxon>Bacillati</taxon>
        <taxon>Actinomycetota</taxon>
        <taxon>Actinomycetes</taxon>
        <taxon>Kitasatosporales</taxon>
        <taxon>Streptomycetaceae</taxon>
        <taxon>Streptantibioticus</taxon>
    </lineage>
</organism>
<evidence type="ECO:0000259" key="14">
    <source>
        <dbReference type="PROSITE" id="PS51178"/>
    </source>
</evidence>
<evidence type="ECO:0000256" key="3">
    <source>
        <dbReference type="ARBA" id="ARBA00022679"/>
    </source>
</evidence>
<dbReference type="InterPro" id="IPR008271">
    <property type="entry name" value="Ser/Thr_kinase_AS"/>
</dbReference>
<dbReference type="SUPFAM" id="SSF56112">
    <property type="entry name" value="Protein kinase-like (PK-like)"/>
    <property type="match status" value="1"/>
</dbReference>
<dbReference type="RefSeq" id="WP_271317296.1">
    <property type="nucleotide sequence ID" value="NZ_JAAGKO020000022.1"/>
</dbReference>
<dbReference type="Proteomes" id="UP001156398">
    <property type="component" value="Unassembled WGS sequence"/>
</dbReference>
<dbReference type="InterPro" id="IPR005543">
    <property type="entry name" value="PASTA_dom"/>
</dbReference>
<evidence type="ECO:0000256" key="4">
    <source>
        <dbReference type="ARBA" id="ARBA00022737"/>
    </source>
</evidence>
<dbReference type="CDD" id="cd14014">
    <property type="entry name" value="STKc_PknB_like"/>
    <property type="match status" value="1"/>
</dbReference>
<feature type="domain" description="Protein kinase" evidence="13">
    <location>
        <begin position="19"/>
        <end position="286"/>
    </location>
</feature>
<dbReference type="PROSITE" id="PS00108">
    <property type="entry name" value="PROTEIN_KINASE_ST"/>
    <property type="match status" value="1"/>
</dbReference>
<dbReference type="EMBL" id="JABXJJ020000016">
    <property type="protein sequence ID" value="MDI5970619.1"/>
    <property type="molecule type" value="Genomic_DNA"/>
</dbReference>
<evidence type="ECO:0000256" key="11">
    <source>
        <dbReference type="SAM" id="MobiDB-lite"/>
    </source>
</evidence>
<dbReference type="Gene3D" id="3.30.10.20">
    <property type="match status" value="1"/>
</dbReference>